<evidence type="ECO:0000256" key="1">
    <source>
        <dbReference type="SAM" id="Coils"/>
    </source>
</evidence>
<reference evidence="2 3" key="1">
    <citation type="submission" date="2018-06" db="EMBL/GenBank/DDBJ databases">
        <authorList>
            <consortium name="Pathogen Informatics"/>
            <person name="Doyle S."/>
        </authorList>
    </citation>
    <scope>NUCLEOTIDE SEQUENCE [LARGE SCALE GENOMIC DNA]</scope>
    <source>
        <strain evidence="2 3">NCTC12722</strain>
    </source>
</reference>
<name>A0A380WCE2_AFIFE</name>
<feature type="coiled-coil region" evidence="1">
    <location>
        <begin position="7"/>
        <end position="34"/>
    </location>
</feature>
<evidence type="ECO:0000313" key="2">
    <source>
        <dbReference type="EMBL" id="SUU86648.1"/>
    </source>
</evidence>
<keyword evidence="1" id="KW-0175">Coiled coil</keyword>
<dbReference type="EMBL" id="UIGB01000001">
    <property type="protein sequence ID" value="SUU86648.1"/>
    <property type="molecule type" value="Genomic_DNA"/>
</dbReference>
<dbReference type="AlphaFoldDB" id="A0A380WCE2"/>
<evidence type="ECO:0000313" key="3">
    <source>
        <dbReference type="Proteomes" id="UP000254343"/>
    </source>
</evidence>
<protein>
    <submittedName>
        <fullName evidence="2">Uncharacterized protein</fullName>
    </submittedName>
</protein>
<sequence length="280" mass="32343">MVDKPFKEKLEEEVENFQEIYEQFDRRLKDLFENEQCTNVWDGSFNAPFDELPGGGAAASSDELDEQDPNFAVLYTIRSLRLHELNFFTALKFQELSPDFAAISDAYELGVIDANDVPQLQRIFRTAAGNPLVQGVKTDRSDAIFWRTLLEIFCRAYVGKVGRPPWGDFEYLQLAIDLNWICHEKLKSWDVSKAREYLNSNKDFRKGYPSSEDRNAVGARRIMQLEEWAKCKFGKNFLSTIIETKQDLVLKHIREMPAKTYFSDDALKQIMGSLRAPREG</sequence>
<proteinExistence type="predicted"/>
<organism evidence="2 3">
    <name type="scientific">Afipia felis</name>
    <name type="common">Cat scratch disease bacillus</name>
    <dbReference type="NCBI Taxonomy" id="1035"/>
    <lineage>
        <taxon>Bacteria</taxon>
        <taxon>Pseudomonadati</taxon>
        <taxon>Pseudomonadota</taxon>
        <taxon>Alphaproteobacteria</taxon>
        <taxon>Hyphomicrobiales</taxon>
        <taxon>Nitrobacteraceae</taxon>
        <taxon>Afipia</taxon>
    </lineage>
</organism>
<dbReference type="RefSeq" id="WP_002717471.1">
    <property type="nucleotide sequence ID" value="NZ_UFSI01000001.1"/>
</dbReference>
<accession>A0A380WCE2</accession>
<gene>
    <name evidence="2" type="ORF">NCTC12722_03878</name>
</gene>
<dbReference type="Proteomes" id="UP000254343">
    <property type="component" value="Unassembled WGS sequence"/>
</dbReference>